<dbReference type="GO" id="GO:0004553">
    <property type="term" value="F:hydrolase activity, hydrolyzing O-glycosyl compounds"/>
    <property type="evidence" value="ECO:0007669"/>
    <property type="project" value="InterPro"/>
</dbReference>
<dbReference type="InterPro" id="IPR023296">
    <property type="entry name" value="Glyco_hydro_beta-prop_sf"/>
</dbReference>
<evidence type="ECO:0000256" key="4">
    <source>
        <dbReference type="SAM" id="SignalP"/>
    </source>
</evidence>
<dbReference type="SMART" id="SM00495">
    <property type="entry name" value="ChtBD3"/>
    <property type="match status" value="2"/>
</dbReference>
<keyword evidence="7" id="KW-1185">Reference proteome</keyword>
<feature type="signal peptide" evidence="4">
    <location>
        <begin position="1"/>
        <end position="41"/>
    </location>
</feature>
<evidence type="ECO:0000313" key="7">
    <source>
        <dbReference type="Proteomes" id="UP000612585"/>
    </source>
</evidence>
<comment type="caution">
    <text evidence="6">The sequence shown here is derived from an EMBL/GenBank/DDBJ whole genome shotgun (WGS) entry which is preliminary data.</text>
</comment>
<dbReference type="InterPro" id="IPR006710">
    <property type="entry name" value="Glyco_hydro_43"/>
</dbReference>
<dbReference type="PANTHER" id="PTHR22925:SF3">
    <property type="entry name" value="GLYCOSYL HYDROLASE FAMILY PROTEIN 43"/>
    <property type="match status" value="1"/>
</dbReference>
<dbReference type="CDD" id="cd18823">
    <property type="entry name" value="GH43_RcAra43A-like"/>
    <property type="match status" value="1"/>
</dbReference>
<comment type="similarity">
    <text evidence="1">Belongs to the glycosyl hydrolase 43 family.</text>
</comment>
<protein>
    <recommendedName>
        <fullName evidence="5">Chitin-binding type-3 domain-containing protein</fullName>
    </recommendedName>
</protein>
<dbReference type="RefSeq" id="WP_204013643.1">
    <property type="nucleotide sequence ID" value="NZ_BOPG01000122.1"/>
</dbReference>
<evidence type="ECO:0000313" key="6">
    <source>
        <dbReference type="EMBL" id="GIJ64607.1"/>
    </source>
</evidence>
<name>A0A8J3ZI88_9ACTN</name>
<evidence type="ECO:0000256" key="1">
    <source>
        <dbReference type="ARBA" id="ARBA00009865"/>
    </source>
</evidence>
<evidence type="ECO:0000256" key="2">
    <source>
        <dbReference type="ARBA" id="ARBA00022801"/>
    </source>
</evidence>
<dbReference type="GO" id="GO:0005576">
    <property type="term" value="C:extracellular region"/>
    <property type="evidence" value="ECO:0007669"/>
    <property type="project" value="InterPro"/>
</dbReference>
<dbReference type="GO" id="GO:0005975">
    <property type="term" value="P:carbohydrate metabolic process"/>
    <property type="evidence" value="ECO:0007669"/>
    <property type="project" value="InterPro"/>
</dbReference>
<dbReference type="GO" id="GO:0030246">
    <property type="term" value="F:carbohydrate binding"/>
    <property type="evidence" value="ECO:0007669"/>
    <property type="project" value="InterPro"/>
</dbReference>
<dbReference type="CDD" id="cd12215">
    <property type="entry name" value="ChiC_BD"/>
    <property type="match status" value="2"/>
</dbReference>
<dbReference type="Gene3D" id="2.60.120.260">
    <property type="entry name" value="Galactose-binding domain-like"/>
    <property type="match status" value="2"/>
</dbReference>
<dbReference type="EMBL" id="BOPG01000122">
    <property type="protein sequence ID" value="GIJ64607.1"/>
    <property type="molecule type" value="Genomic_DNA"/>
</dbReference>
<sequence length="1041" mass="111285">MSLGISSTPSPTRRLATAVIAVLATLGAQLIAVANGSAAHAAETVTTVDHRTVTTERGTPNATYYSGEWASNSRIHWATTGSFFEIVFTGHALTLFGSTRSGHGVGHVHIDGVERGQVVYNDANNNTVRPLFALTGLTDEQHTLRVDAEGWVDHGWVQFTTGTIDTPDGLERVYDVVDGYVAGDHTSTSWAPFATAFASAQTLVRDDSGTPEQRESARVALQNAADALVLLRGLRDLVSDYASRVPTGYTAESWAQFANARNAAAVVLADDAATKAEVVAAKNALQESAGNLVTTSGGSFETITNDTWWYDTDGNPIYSQGGGIFQFGDTYYWYGVRYRGAPLYHADPSRQYSGDVKLVSIPVYSSQDLVNWKFENEVATQDTELHLGNSVSTYFDRMQTLADADWMGRMGVAYNENDGTYVLVIQMAIDEDPTPNMGGTLLMLRGDSPTDDFVYANAQRQIVNNPTPASGDQTVFTDDDGEDYLIFSNGSGRNRFFVSRLDLDALHIEPGVQIGASQGAGREGNAMFKFGDRYYAAASDLHGWNTSVNYVMQSQTDDIQGAYSPEFMLAGTERDYSHVTQTGFFVTIHGTKRDMVLYAGDRWADFAWNGHGYNQWLPIEAAGDGGLRFHSMSQWQLNAVTGEWRVGQDNNYVLNGDFQADRILLTDLLGWEEHVDPDSVSTSFIGNTNGGANTSRFSLRLGASTAFSGSVSQDLDVPDGVYRLALSANTAGGLEYARGVVKDGDGHRHELDIKATNGWAEFSAAGLPLTGGSVTVSIEARGPGGTAVQADAISLVRQTVDTTALTAAVKANEGRASSAYSAATWGSFAEALGAARDVLASPISTQQAVDAARAGLETAGAALVPALVSIDITTARTLYAVGDAYDAEATTVVGTFADGSRRPLGGVEFTVDGFTSATIGDRTLTITGSVALAATGAGAVTDTVAIRVLVAWNAMTVYTGGQSVLHSGAVWYASWWTQNQKPGDPYGPWQEIATSPDGIAIWTPTRIFVAGDKAVYNGQVLTAKWWNRNQVPGNPYGPWAP</sequence>
<keyword evidence="4" id="KW-0732">Signal</keyword>
<accession>A0A8J3ZI88</accession>
<feature type="domain" description="Chitin-binding type-3" evidence="5">
    <location>
        <begin position="999"/>
        <end position="1041"/>
    </location>
</feature>
<dbReference type="SUPFAM" id="SSF75005">
    <property type="entry name" value="Arabinanase/levansucrase/invertase"/>
    <property type="match status" value="1"/>
</dbReference>
<dbReference type="InterPro" id="IPR003610">
    <property type="entry name" value="CBM5/12"/>
</dbReference>
<dbReference type="AlphaFoldDB" id="A0A8J3ZI88"/>
<dbReference type="Pfam" id="PF04616">
    <property type="entry name" value="Glyco_hydro_43"/>
    <property type="match status" value="1"/>
</dbReference>
<evidence type="ECO:0000256" key="3">
    <source>
        <dbReference type="ARBA" id="ARBA00023295"/>
    </source>
</evidence>
<dbReference type="Gene3D" id="2.115.10.20">
    <property type="entry name" value="Glycosyl hydrolase domain, family 43"/>
    <property type="match status" value="1"/>
</dbReference>
<dbReference type="InterPro" id="IPR036573">
    <property type="entry name" value="CBM_sf_5/12"/>
</dbReference>
<dbReference type="Gene3D" id="2.60.40.3630">
    <property type="match status" value="1"/>
</dbReference>
<dbReference type="Proteomes" id="UP000612585">
    <property type="component" value="Unassembled WGS sequence"/>
</dbReference>
<keyword evidence="2" id="KW-0378">Hydrolase</keyword>
<evidence type="ECO:0000259" key="5">
    <source>
        <dbReference type="SMART" id="SM00495"/>
    </source>
</evidence>
<proteinExistence type="inferred from homology"/>
<organism evidence="6 7">
    <name type="scientific">Virgisporangium aurantiacum</name>
    <dbReference type="NCBI Taxonomy" id="175570"/>
    <lineage>
        <taxon>Bacteria</taxon>
        <taxon>Bacillati</taxon>
        <taxon>Actinomycetota</taxon>
        <taxon>Actinomycetes</taxon>
        <taxon>Micromonosporales</taxon>
        <taxon>Micromonosporaceae</taxon>
        <taxon>Virgisporangium</taxon>
    </lineage>
</organism>
<dbReference type="InterPro" id="IPR022038">
    <property type="entry name" value="Ig-like_bact"/>
</dbReference>
<dbReference type="Pfam" id="PF07554">
    <property type="entry name" value="FIVAR"/>
    <property type="match status" value="2"/>
</dbReference>
<dbReference type="PANTHER" id="PTHR22925">
    <property type="entry name" value="GLYCOSYL HYDROLASE 43 FAMILY MEMBER"/>
    <property type="match status" value="1"/>
</dbReference>
<gene>
    <name evidence="6" type="ORF">Vau01_121230</name>
</gene>
<keyword evidence="3" id="KW-0326">Glycosidase</keyword>
<feature type="domain" description="Chitin-binding type-3" evidence="5">
    <location>
        <begin position="949"/>
        <end position="992"/>
    </location>
</feature>
<feature type="chain" id="PRO_5035147654" description="Chitin-binding type-3 domain-containing protein" evidence="4">
    <location>
        <begin position="42"/>
        <end position="1041"/>
    </location>
</feature>
<dbReference type="Gene3D" id="1.20.1270.70">
    <property type="entry name" value="Designed single chain three-helix bundle"/>
    <property type="match status" value="3"/>
</dbReference>
<dbReference type="Gene3D" id="2.10.10.20">
    <property type="entry name" value="Carbohydrate-binding module superfamily 5/12"/>
    <property type="match status" value="2"/>
</dbReference>
<reference evidence="6" key="1">
    <citation type="submission" date="2021-01" db="EMBL/GenBank/DDBJ databases">
        <title>Whole genome shotgun sequence of Virgisporangium aurantiacum NBRC 16421.</title>
        <authorList>
            <person name="Komaki H."/>
            <person name="Tamura T."/>
        </authorList>
    </citation>
    <scope>NUCLEOTIDE SEQUENCE</scope>
    <source>
        <strain evidence="6">NBRC 16421</strain>
    </source>
</reference>
<dbReference type="Pfam" id="PF07523">
    <property type="entry name" value="Big_3"/>
    <property type="match status" value="1"/>
</dbReference>
<dbReference type="SUPFAM" id="SSF51055">
    <property type="entry name" value="Carbohydrate binding domain"/>
    <property type="match status" value="2"/>
</dbReference>